<comment type="caution">
    <text evidence="2">The sequence shown here is derived from an EMBL/GenBank/DDBJ whole genome shotgun (WGS) entry which is preliminary data.</text>
</comment>
<proteinExistence type="predicted"/>
<keyword evidence="1" id="KW-0812">Transmembrane</keyword>
<evidence type="ECO:0000313" key="2">
    <source>
        <dbReference type="EMBL" id="KAG2915773.1"/>
    </source>
</evidence>
<evidence type="ECO:0000313" key="3">
    <source>
        <dbReference type="Proteomes" id="UP000774804"/>
    </source>
</evidence>
<gene>
    <name evidence="2" type="ORF">PC115_g11271</name>
</gene>
<keyword evidence="1" id="KW-1133">Transmembrane helix</keyword>
<organism evidence="2 3">
    <name type="scientific">Phytophthora cactorum</name>
    <dbReference type="NCBI Taxonomy" id="29920"/>
    <lineage>
        <taxon>Eukaryota</taxon>
        <taxon>Sar</taxon>
        <taxon>Stramenopiles</taxon>
        <taxon>Oomycota</taxon>
        <taxon>Peronosporomycetes</taxon>
        <taxon>Peronosporales</taxon>
        <taxon>Peronosporaceae</taxon>
        <taxon>Phytophthora</taxon>
    </lineage>
</organism>
<protein>
    <submittedName>
        <fullName evidence="2">Uncharacterized protein</fullName>
    </submittedName>
</protein>
<evidence type="ECO:0000256" key="1">
    <source>
        <dbReference type="SAM" id="Phobius"/>
    </source>
</evidence>
<dbReference type="EMBL" id="RCMI01000351">
    <property type="protein sequence ID" value="KAG2915773.1"/>
    <property type="molecule type" value="Genomic_DNA"/>
</dbReference>
<feature type="transmembrane region" description="Helical" evidence="1">
    <location>
        <begin position="52"/>
        <end position="71"/>
    </location>
</feature>
<dbReference type="Proteomes" id="UP000774804">
    <property type="component" value="Unassembled WGS sequence"/>
</dbReference>
<accession>A0A8T1C601</accession>
<reference evidence="2" key="1">
    <citation type="submission" date="2018-10" db="EMBL/GenBank/DDBJ databases">
        <title>Effector identification in a new, highly contiguous assembly of the strawberry crown rot pathogen Phytophthora cactorum.</title>
        <authorList>
            <person name="Armitage A.D."/>
            <person name="Nellist C.F."/>
            <person name="Bates H."/>
            <person name="Vickerstaff R.J."/>
            <person name="Harrison R.J."/>
        </authorList>
    </citation>
    <scope>NUCLEOTIDE SEQUENCE</scope>
    <source>
        <strain evidence="2">4032</strain>
    </source>
</reference>
<keyword evidence="1" id="KW-0472">Membrane</keyword>
<sequence length="124" mass="13290">MSTERLVPGDGHNLVVLASAGRDHFPERVQVLRGRAQSDCGRLFSVPSVLRLWISVVFYNVWAVALLLGAMHQTALGQLGSGVAPAKQPRGAAVPRCRLESQEMPTNAYIVDRNRPASSCGGAP</sequence>
<name>A0A8T1C601_9STRA</name>
<dbReference type="AlphaFoldDB" id="A0A8T1C601"/>